<keyword evidence="10" id="KW-1185">Reference proteome</keyword>
<evidence type="ECO:0000256" key="7">
    <source>
        <dbReference type="ARBA" id="ARBA00023033"/>
    </source>
</evidence>
<dbReference type="SUPFAM" id="SSF48264">
    <property type="entry name" value="Cytochrome P450"/>
    <property type="match status" value="1"/>
</dbReference>
<dbReference type="GO" id="GO:0016705">
    <property type="term" value="F:oxidoreductase activity, acting on paired donors, with incorporation or reduction of molecular oxygen"/>
    <property type="evidence" value="ECO:0007669"/>
    <property type="project" value="InterPro"/>
</dbReference>
<keyword evidence="4 8" id="KW-0479">Metal-binding</keyword>
<dbReference type="InterPro" id="IPR001128">
    <property type="entry name" value="Cyt_P450"/>
</dbReference>
<sequence>IVFLRIKIHRMVNMVKTYPGPKPLPVIGNVLELGTNTKGQKWKSHRRLITPTFHFKILEQFVDVFNSNISILISKLKDCVNKDEFNIYPYVTLYALDNICETAMGVSVNAQKDSESEYVKAIRSLCELIMNRSFRPWYHIDYIFNLSPLGRLQKRCLSILHNTTRNVVESRKKEILEGKTNNENSVSVDDTGGKKKVAFLDLLLQSSIENSGELTDEDIQEEVDTLMFEGHDTSSSSISFSCWALGNYPEIQEKVVAELKSVFGDSDRLPTYQDLQELKYLEMFIKESLRLYPSVPFYGRELSEDISFGEYTVPAGANVFIATFGIHRDPKYFLDPEKFDPDRFLPENSINRHSHCYIPFAAGPRNCVGQKFAMFEIKATLCQLLRTFKFMKCDTPLCLTNEIVLKSLTGINVKLQYR</sequence>
<keyword evidence="6 8" id="KW-0408">Iron</keyword>
<keyword evidence="5" id="KW-0560">Oxidoreductase</keyword>
<dbReference type="Pfam" id="PF00067">
    <property type="entry name" value="p450"/>
    <property type="match status" value="1"/>
</dbReference>
<dbReference type="PANTHER" id="PTHR24291:SF187">
    <property type="entry name" value="CYTOCHROME P450 4AE1-RELATED"/>
    <property type="match status" value="1"/>
</dbReference>
<evidence type="ECO:0000256" key="2">
    <source>
        <dbReference type="ARBA" id="ARBA00010617"/>
    </source>
</evidence>
<dbReference type="GO" id="GO:0020037">
    <property type="term" value="F:heme binding"/>
    <property type="evidence" value="ECO:0007669"/>
    <property type="project" value="InterPro"/>
</dbReference>
<reference evidence="9" key="2">
    <citation type="submission" date="2023-05" db="EMBL/GenBank/DDBJ databases">
        <authorList>
            <person name="Fouks B."/>
        </authorList>
    </citation>
    <scope>NUCLEOTIDE SEQUENCE</scope>
    <source>
        <strain evidence="9">Stay&amp;Tobe</strain>
        <tissue evidence="9">Testes</tissue>
    </source>
</reference>
<comment type="similarity">
    <text evidence="2">Belongs to the cytochrome P450 family.</text>
</comment>
<dbReference type="InterPro" id="IPR036396">
    <property type="entry name" value="Cyt_P450_sf"/>
</dbReference>
<evidence type="ECO:0000256" key="5">
    <source>
        <dbReference type="ARBA" id="ARBA00023002"/>
    </source>
</evidence>
<reference evidence="9" key="1">
    <citation type="journal article" date="2023" name="IScience">
        <title>Live-bearing cockroach genome reveals convergent evolutionary mechanisms linked to viviparity in insects and beyond.</title>
        <authorList>
            <person name="Fouks B."/>
            <person name="Harrison M.C."/>
            <person name="Mikhailova A.A."/>
            <person name="Marchal E."/>
            <person name="English S."/>
            <person name="Carruthers M."/>
            <person name="Jennings E.C."/>
            <person name="Chiamaka E.L."/>
            <person name="Frigard R.A."/>
            <person name="Pippel M."/>
            <person name="Attardo G.M."/>
            <person name="Benoit J.B."/>
            <person name="Bornberg-Bauer E."/>
            <person name="Tobe S.S."/>
        </authorList>
    </citation>
    <scope>NUCLEOTIDE SEQUENCE</scope>
    <source>
        <strain evidence="9">Stay&amp;Tobe</strain>
    </source>
</reference>
<evidence type="ECO:0000256" key="8">
    <source>
        <dbReference type="PIRSR" id="PIRSR602401-1"/>
    </source>
</evidence>
<feature type="non-terminal residue" evidence="9">
    <location>
        <position position="1"/>
    </location>
</feature>
<evidence type="ECO:0000256" key="4">
    <source>
        <dbReference type="ARBA" id="ARBA00022723"/>
    </source>
</evidence>
<comment type="cofactor">
    <cofactor evidence="1 8">
        <name>heme</name>
        <dbReference type="ChEBI" id="CHEBI:30413"/>
    </cofactor>
</comment>
<dbReference type="Gene3D" id="1.10.630.10">
    <property type="entry name" value="Cytochrome P450"/>
    <property type="match status" value="1"/>
</dbReference>
<protein>
    <recommendedName>
        <fullName evidence="11">Cytochrome P450</fullName>
    </recommendedName>
</protein>
<dbReference type="PANTHER" id="PTHR24291">
    <property type="entry name" value="CYTOCHROME P450 FAMILY 4"/>
    <property type="match status" value="1"/>
</dbReference>
<keyword evidence="7" id="KW-0503">Monooxygenase</keyword>
<dbReference type="Proteomes" id="UP001233999">
    <property type="component" value="Unassembled WGS sequence"/>
</dbReference>
<evidence type="ECO:0000256" key="3">
    <source>
        <dbReference type="ARBA" id="ARBA00022617"/>
    </source>
</evidence>
<evidence type="ECO:0000313" key="10">
    <source>
        <dbReference type="Proteomes" id="UP001233999"/>
    </source>
</evidence>
<gene>
    <name evidence="9" type="ORF">L9F63_026503</name>
</gene>
<evidence type="ECO:0000256" key="6">
    <source>
        <dbReference type="ARBA" id="ARBA00023004"/>
    </source>
</evidence>
<dbReference type="GO" id="GO:0004497">
    <property type="term" value="F:monooxygenase activity"/>
    <property type="evidence" value="ECO:0007669"/>
    <property type="project" value="UniProtKB-KW"/>
</dbReference>
<dbReference type="EMBL" id="JASPKZ010000743">
    <property type="protein sequence ID" value="KAJ9599645.1"/>
    <property type="molecule type" value="Genomic_DNA"/>
</dbReference>
<dbReference type="CDD" id="cd20628">
    <property type="entry name" value="CYP4"/>
    <property type="match status" value="1"/>
</dbReference>
<dbReference type="GO" id="GO:0005506">
    <property type="term" value="F:iron ion binding"/>
    <property type="evidence" value="ECO:0007669"/>
    <property type="project" value="InterPro"/>
</dbReference>
<dbReference type="PRINTS" id="PR00463">
    <property type="entry name" value="EP450I"/>
</dbReference>
<proteinExistence type="inferred from homology"/>
<evidence type="ECO:0000313" key="9">
    <source>
        <dbReference type="EMBL" id="KAJ9599645.1"/>
    </source>
</evidence>
<feature type="binding site" description="axial binding residue" evidence="8">
    <location>
        <position position="367"/>
    </location>
    <ligand>
        <name>heme</name>
        <dbReference type="ChEBI" id="CHEBI:30413"/>
    </ligand>
    <ligandPart>
        <name>Fe</name>
        <dbReference type="ChEBI" id="CHEBI:18248"/>
    </ligandPart>
</feature>
<comment type="caution">
    <text evidence="9">The sequence shown here is derived from an EMBL/GenBank/DDBJ whole genome shotgun (WGS) entry which is preliminary data.</text>
</comment>
<dbReference type="InterPro" id="IPR050196">
    <property type="entry name" value="Cytochrome_P450_Monoox"/>
</dbReference>
<name>A0AAD8AIC7_DIPPU</name>
<dbReference type="PRINTS" id="PR00385">
    <property type="entry name" value="P450"/>
</dbReference>
<keyword evidence="3 8" id="KW-0349">Heme</keyword>
<dbReference type="InterPro" id="IPR002401">
    <property type="entry name" value="Cyt_P450_E_grp-I"/>
</dbReference>
<organism evidence="9 10">
    <name type="scientific">Diploptera punctata</name>
    <name type="common">Pacific beetle cockroach</name>
    <dbReference type="NCBI Taxonomy" id="6984"/>
    <lineage>
        <taxon>Eukaryota</taxon>
        <taxon>Metazoa</taxon>
        <taxon>Ecdysozoa</taxon>
        <taxon>Arthropoda</taxon>
        <taxon>Hexapoda</taxon>
        <taxon>Insecta</taxon>
        <taxon>Pterygota</taxon>
        <taxon>Neoptera</taxon>
        <taxon>Polyneoptera</taxon>
        <taxon>Dictyoptera</taxon>
        <taxon>Blattodea</taxon>
        <taxon>Blaberoidea</taxon>
        <taxon>Blaberidae</taxon>
        <taxon>Diplopterinae</taxon>
        <taxon>Diploptera</taxon>
    </lineage>
</organism>
<evidence type="ECO:0008006" key="11">
    <source>
        <dbReference type="Google" id="ProtNLM"/>
    </source>
</evidence>
<evidence type="ECO:0000256" key="1">
    <source>
        <dbReference type="ARBA" id="ARBA00001971"/>
    </source>
</evidence>
<dbReference type="AlphaFoldDB" id="A0AAD8AIC7"/>
<accession>A0AAD8AIC7</accession>